<reference evidence="2" key="1">
    <citation type="journal article" date="2019" name="Environ. Microbiol.">
        <title>Fungal ecological strategies reflected in gene transcription - a case study of two litter decomposers.</title>
        <authorList>
            <person name="Barbi F."/>
            <person name="Kohler A."/>
            <person name="Barry K."/>
            <person name="Baskaran P."/>
            <person name="Daum C."/>
            <person name="Fauchery L."/>
            <person name="Ihrmark K."/>
            <person name="Kuo A."/>
            <person name="LaButti K."/>
            <person name="Lipzen A."/>
            <person name="Morin E."/>
            <person name="Grigoriev I.V."/>
            <person name="Henrissat B."/>
            <person name="Lindahl B."/>
            <person name="Martin F."/>
        </authorList>
    </citation>
    <scope>NUCLEOTIDE SEQUENCE</scope>
    <source>
        <strain evidence="2">JB14</strain>
    </source>
</reference>
<name>A0A6A4GKP0_9AGAR</name>
<gene>
    <name evidence="2" type="ORF">BT96DRAFT_949535</name>
</gene>
<feature type="region of interest" description="Disordered" evidence="1">
    <location>
        <begin position="73"/>
        <end position="195"/>
    </location>
</feature>
<accession>A0A6A4GKP0</accession>
<evidence type="ECO:0000313" key="2">
    <source>
        <dbReference type="EMBL" id="KAE9385877.1"/>
    </source>
</evidence>
<feature type="compositionally biased region" description="Polar residues" evidence="1">
    <location>
        <begin position="109"/>
        <end position="139"/>
    </location>
</feature>
<feature type="compositionally biased region" description="Basic and acidic residues" evidence="1">
    <location>
        <begin position="167"/>
        <end position="194"/>
    </location>
</feature>
<dbReference type="Proteomes" id="UP000799118">
    <property type="component" value="Unassembled WGS sequence"/>
</dbReference>
<sequence>MLACVWFQPPAPCAAAVENYVNTSITQHFNAAIVSLTILDSLLCSRVINALPTAQFSTNFTVTRLKALNKLNKPPKATEKAEKYGERLSNENPSPPSPNPKTATKWHPQKSSSPQSGCIMTASNNWLKKQSNGVNTDSAAKSDKEDTTSREESDGENTDSKQYSSKSNDRGPDEINEIQSKHSPDEQEKSKEIVLDEEDEVVCTGINVHSGGRLGKEIAQPEEQDKIVCMGNRKQNVIVGSVGGETRETISKSIYEDTLESWYVIH</sequence>
<dbReference type="AlphaFoldDB" id="A0A6A4GKP0"/>
<evidence type="ECO:0000313" key="3">
    <source>
        <dbReference type="Proteomes" id="UP000799118"/>
    </source>
</evidence>
<feature type="compositionally biased region" description="Basic and acidic residues" evidence="1">
    <location>
        <begin position="76"/>
        <end position="89"/>
    </location>
</feature>
<dbReference type="EMBL" id="ML769937">
    <property type="protein sequence ID" value="KAE9385877.1"/>
    <property type="molecule type" value="Genomic_DNA"/>
</dbReference>
<protein>
    <submittedName>
        <fullName evidence="2">Uncharacterized protein</fullName>
    </submittedName>
</protein>
<proteinExistence type="predicted"/>
<feature type="compositionally biased region" description="Basic and acidic residues" evidence="1">
    <location>
        <begin position="140"/>
        <end position="152"/>
    </location>
</feature>
<evidence type="ECO:0000256" key="1">
    <source>
        <dbReference type="SAM" id="MobiDB-lite"/>
    </source>
</evidence>
<keyword evidence="3" id="KW-1185">Reference proteome</keyword>
<organism evidence="2 3">
    <name type="scientific">Gymnopus androsaceus JB14</name>
    <dbReference type="NCBI Taxonomy" id="1447944"/>
    <lineage>
        <taxon>Eukaryota</taxon>
        <taxon>Fungi</taxon>
        <taxon>Dikarya</taxon>
        <taxon>Basidiomycota</taxon>
        <taxon>Agaricomycotina</taxon>
        <taxon>Agaricomycetes</taxon>
        <taxon>Agaricomycetidae</taxon>
        <taxon>Agaricales</taxon>
        <taxon>Marasmiineae</taxon>
        <taxon>Omphalotaceae</taxon>
        <taxon>Gymnopus</taxon>
    </lineage>
</organism>